<evidence type="ECO:0008006" key="5">
    <source>
        <dbReference type="Google" id="ProtNLM"/>
    </source>
</evidence>
<feature type="region of interest" description="Disordered" evidence="1">
    <location>
        <begin position="424"/>
        <end position="456"/>
    </location>
</feature>
<feature type="chain" id="PRO_5043025155" description="Transmembrane protein" evidence="2">
    <location>
        <begin position="20"/>
        <end position="582"/>
    </location>
</feature>
<organism evidence="3 4">
    <name type="scientific">Meristemomyces frigidus</name>
    <dbReference type="NCBI Taxonomy" id="1508187"/>
    <lineage>
        <taxon>Eukaryota</taxon>
        <taxon>Fungi</taxon>
        <taxon>Dikarya</taxon>
        <taxon>Ascomycota</taxon>
        <taxon>Pezizomycotina</taxon>
        <taxon>Dothideomycetes</taxon>
        <taxon>Dothideomycetidae</taxon>
        <taxon>Mycosphaerellales</taxon>
        <taxon>Teratosphaeriaceae</taxon>
        <taxon>Meristemomyces</taxon>
    </lineage>
</organism>
<dbReference type="Gene3D" id="6.10.140.100">
    <property type="match status" value="1"/>
</dbReference>
<feature type="compositionally biased region" description="Acidic residues" evidence="1">
    <location>
        <begin position="536"/>
        <end position="545"/>
    </location>
</feature>
<name>A0AAN7YG58_9PEZI</name>
<dbReference type="EMBL" id="JAVRRL010000032">
    <property type="protein sequence ID" value="KAK5112261.1"/>
    <property type="molecule type" value="Genomic_DNA"/>
</dbReference>
<feature type="region of interest" description="Disordered" evidence="1">
    <location>
        <begin position="536"/>
        <end position="582"/>
    </location>
</feature>
<evidence type="ECO:0000256" key="1">
    <source>
        <dbReference type="SAM" id="MobiDB-lite"/>
    </source>
</evidence>
<reference evidence="3" key="1">
    <citation type="submission" date="2023-08" db="EMBL/GenBank/DDBJ databases">
        <title>Black Yeasts Isolated from many extreme environments.</title>
        <authorList>
            <person name="Coleine C."/>
            <person name="Stajich J.E."/>
            <person name="Selbmann L."/>
        </authorList>
    </citation>
    <scope>NUCLEOTIDE SEQUENCE</scope>
    <source>
        <strain evidence="3">CCFEE 5401</strain>
    </source>
</reference>
<accession>A0AAN7YG58</accession>
<comment type="caution">
    <text evidence="3">The sequence shown here is derived from an EMBL/GenBank/DDBJ whole genome shotgun (WGS) entry which is preliminary data.</text>
</comment>
<evidence type="ECO:0000313" key="3">
    <source>
        <dbReference type="EMBL" id="KAK5112261.1"/>
    </source>
</evidence>
<evidence type="ECO:0000313" key="4">
    <source>
        <dbReference type="Proteomes" id="UP001310890"/>
    </source>
</evidence>
<protein>
    <recommendedName>
        <fullName evidence="5">Transmembrane protein</fullName>
    </recommendedName>
</protein>
<evidence type="ECO:0000256" key="2">
    <source>
        <dbReference type="SAM" id="SignalP"/>
    </source>
</evidence>
<feature type="region of interest" description="Disordered" evidence="1">
    <location>
        <begin position="139"/>
        <end position="158"/>
    </location>
</feature>
<gene>
    <name evidence="3" type="ORF">LTR62_004422</name>
</gene>
<keyword evidence="2" id="KW-0732">Signal</keyword>
<feature type="signal peptide" evidence="2">
    <location>
        <begin position="1"/>
        <end position="19"/>
    </location>
</feature>
<feature type="compositionally biased region" description="Basic and acidic residues" evidence="1">
    <location>
        <begin position="561"/>
        <end position="576"/>
    </location>
</feature>
<dbReference type="AlphaFoldDB" id="A0AAN7YG58"/>
<dbReference type="Proteomes" id="UP001310890">
    <property type="component" value="Unassembled WGS sequence"/>
</dbReference>
<proteinExistence type="predicted"/>
<sequence length="582" mass="62885">MPAAAVIKGLIVTISIITALSVAVLENPQVQAWLEEQRQRIADLLRTIGEDLDPESRRQAEAFAYEGRTLAADDGLRREASGSREAAAVATGTALAASSVAVRRIPVRGPSEDEAEERRRKGREYLARRNQQMMEMQERRKAGSSPAILATPPSPTSFDQMVNENGDLRNVETASEAATPLELLSPRPMPSVPRSLLVRPEEVEPETEQPVLADTNTASEAFRFGSLFANPFSDEFALDRSETPRPIVPPKVPIAPDVETIDAPCMPGSFRASAPGGDNDQDELTYEEQLAIALSLSEAENANTATVRQRQSTAGDDDIEMKTAIEASLRDMDSQQAAYAVANDAPLTPRARPVESHTLVDLTPPSPRIASTQPEVQRGWNALFGAVTQDMLSADDPALSEISDELYRITPELTHARLASFDAQQRQTAPTLTVSNTPYDPVREAANSHTLSPEPRPMMEASFYSAPSSILYAPSSSNTLEREPEVIEAAGASTPHANTVVSDSDSEIFASLSRSASQIISHPASEVSNVEVVDLEDDSDMDVLSEEGQGVSTPDSWTEVGSRDGESETGGHEQRQHVQPSL</sequence>
<feature type="compositionally biased region" description="Polar residues" evidence="1">
    <location>
        <begin position="424"/>
        <end position="438"/>
    </location>
</feature>